<evidence type="ECO:0000256" key="6">
    <source>
        <dbReference type="ARBA" id="ARBA00031047"/>
    </source>
</evidence>
<comment type="caution">
    <text evidence="10">The sequence shown here is derived from an EMBL/GenBank/DDBJ whole genome shotgun (WGS) entry which is preliminary data.</text>
</comment>
<dbReference type="SUPFAM" id="SSF55658">
    <property type="entry name" value="L9 N-domain-like"/>
    <property type="match status" value="1"/>
</dbReference>
<dbReference type="InterPro" id="IPR020069">
    <property type="entry name" value="Ribosomal_bL9_C"/>
</dbReference>
<dbReference type="Gene3D" id="3.40.5.10">
    <property type="entry name" value="Ribosomal protein L9, N-terminal domain"/>
    <property type="match status" value="1"/>
</dbReference>
<proteinExistence type="inferred from homology"/>
<dbReference type="GO" id="GO:0003735">
    <property type="term" value="F:structural constituent of ribosome"/>
    <property type="evidence" value="ECO:0007669"/>
    <property type="project" value="InterPro"/>
</dbReference>
<dbReference type="GO" id="GO:0019843">
    <property type="term" value="F:rRNA binding"/>
    <property type="evidence" value="ECO:0007669"/>
    <property type="project" value="UniProtKB-KW"/>
</dbReference>
<dbReference type="InterPro" id="IPR000244">
    <property type="entry name" value="Ribosomal_bL9"/>
</dbReference>
<keyword evidence="4" id="KW-0689">Ribosomal protein</keyword>
<evidence type="ECO:0000256" key="3">
    <source>
        <dbReference type="ARBA" id="ARBA00022884"/>
    </source>
</evidence>
<evidence type="ECO:0000313" key="10">
    <source>
        <dbReference type="EMBL" id="KAH9327542.1"/>
    </source>
</evidence>
<keyword evidence="5" id="KW-0687">Ribonucleoprotein</keyword>
<sequence length="169" mass="19390">GIYTKPKRPYSYQIITANKKAPKIRQIVLTEDVSKVGQKGELVAVKAGFYRNYLAPRGQAQLATPKYLKELRLEQERKEAEKRRVREEYELLASTLESAGVLKVKRKTVGKGKQIFGRVTEQDLSDIIKAQIQRDIDKRIITIPEIREVGQYVAEIKLHSEVTARVRIN</sequence>
<dbReference type="Pfam" id="PF03948">
    <property type="entry name" value="Ribosomal_L9_C"/>
    <property type="match status" value="1"/>
</dbReference>
<keyword evidence="11" id="KW-1185">Reference proteome</keyword>
<dbReference type="PROSITE" id="PS00651">
    <property type="entry name" value="RIBOSOMAL_L9"/>
    <property type="match status" value="1"/>
</dbReference>
<feature type="non-terminal residue" evidence="10">
    <location>
        <position position="169"/>
    </location>
</feature>
<dbReference type="Proteomes" id="UP000824469">
    <property type="component" value="Unassembled WGS sequence"/>
</dbReference>
<dbReference type="InterPro" id="IPR020594">
    <property type="entry name" value="Ribosomal_bL9_bac/chp"/>
</dbReference>
<reference evidence="10 11" key="1">
    <citation type="journal article" date="2021" name="Nat. Plants">
        <title>The Taxus genome provides insights into paclitaxel biosynthesis.</title>
        <authorList>
            <person name="Xiong X."/>
            <person name="Gou J."/>
            <person name="Liao Q."/>
            <person name="Li Y."/>
            <person name="Zhou Q."/>
            <person name="Bi G."/>
            <person name="Li C."/>
            <person name="Du R."/>
            <person name="Wang X."/>
            <person name="Sun T."/>
            <person name="Guo L."/>
            <person name="Liang H."/>
            <person name="Lu P."/>
            <person name="Wu Y."/>
            <person name="Zhang Z."/>
            <person name="Ro D.K."/>
            <person name="Shang Y."/>
            <person name="Huang S."/>
            <person name="Yan J."/>
        </authorList>
    </citation>
    <scope>NUCLEOTIDE SEQUENCE [LARGE SCALE GENOMIC DNA]</scope>
    <source>
        <strain evidence="10">Ta-2019</strain>
    </source>
</reference>
<feature type="domain" description="Ribosomal protein L9" evidence="9">
    <location>
        <begin position="37"/>
        <end position="64"/>
    </location>
</feature>
<evidence type="ECO:0000256" key="8">
    <source>
        <dbReference type="ARBA" id="ARBA00035427"/>
    </source>
</evidence>
<dbReference type="EMBL" id="JAHRHJ020000002">
    <property type="protein sequence ID" value="KAH9327542.1"/>
    <property type="molecule type" value="Genomic_DNA"/>
</dbReference>
<dbReference type="InterPro" id="IPR009027">
    <property type="entry name" value="Ribosomal_bL9/RNase_H1_N"/>
</dbReference>
<dbReference type="AlphaFoldDB" id="A0AA38GSQ5"/>
<dbReference type="Gene3D" id="3.10.430.100">
    <property type="entry name" value="Ribosomal protein L9, C-terminal domain"/>
    <property type="match status" value="1"/>
</dbReference>
<dbReference type="HAMAP" id="MF_00503">
    <property type="entry name" value="Ribosomal_bL9"/>
    <property type="match status" value="1"/>
</dbReference>
<organism evidence="10 11">
    <name type="scientific">Taxus chinensis</name>
    <name type="common">Chinese yew</name>
    <name type="synonym">Taxus wallichiana var. chinensis</name>
    <dbReference type="NCBI Taxonomy" id="29808"/>
    <lineage>
        <taxon>Eukaryota</taxon>
        <taxon>Viridiplantae</taxon>
        <taxon>Streptophyta</taxon>
        <taxon>Embryophyta</taxon>
        <taxon>Tracheophyta</taxon>
        <taxon>Spermatophyta</taxon>
        <taxon>Pinopsida</taxon>
        <taxon>Pinidae</taxon>
        <taxon>Conifers II</taxon>
        <taxon>Cupressales</taxon>
        <taxon>Taxaceae</taxon>
        <taxon>Taxus</taxon>
    </lineage>
</organism>
<accession>A0AA38GSQ5</accession>
<dbReference type="OMA" id="FAIRWTK"/>
<evidence type="ECO:0000256" key="4">
    <source>
        <dbReference type="ARBA" id="ARBA00022980"/>
    </source>
</evidence>
<feature type="non-terminal residue" evidence="10">
    <location>
        <position position="1"/>
    </location>
</feature>
<keyword evidence="2" id="KW-0699">rRNA-binding</keyword>
<dbReference type="InterPro" id="IPR020070">
    <property type="entry name" value="Ribosomal_bL9_N"/>
</dbReference>
<evidence type="ECO:0000259" key="9">
    <source>
        <dbReference type="PROSITE" id="PS00651"/>
    </source>
</evidence>
<dbReference type="GO" id="GO:0005840">
    <property type="term" value="C:ribosome"/>
    <property type="evidence" value="ECO:0007669"/>
    <property type="project" value="UniProtKB-KW"/>
</dbReference>
<dbReference type="InterPro" id="IPR036791">
    <property type="entry name" value="Ribosomal_bL9_C_sf"/>
</dbReference>
<dbReference type="NCBIfam" id="TIGR00158">
    <property type="entry name" value="L9"/>
    <property type="match status" value="1"/>
</dbReference>
<name>A0AA38GSQ5_TAXCH</name>
<evidence type="ECO:0000256" key="1">
    <source>
        <dbReference type="ARBA" id="ARBA00010605"/>
    </source>
</evidence>
<dbReference type="GO" id="GO:1990904">
    <property type="term" value="C:ribonucleoprotein complex"/>
    <property type="evidence" value="ECO:0007669"/>
    <property type="project" value="UniProtKB-KW"/>
</dbReference>
<keyword evidence="3" id="KW-0694">RNA-binding</keyword>
<evidence type="ECO:0000256" key="7">
    <source>
        <dbReference type="ARBA" id="ARBA00035193"/>
    </source>
</evidence>
<evidence type="ECO:0000256" key="2">
    <source>
        <dbReference type="ARBA" id="ARBA00022730"/>
    </source>
</evidence>
<protein>
    <recommendedName>
        <fullName evidence="7">Large ribosomal subunit protein bL9c</fullName>
    </recommendedName>
    <alternativeName>
        <fullName evidence="8">50S ribosomal protein L9, chloroplastic</fullName>
    </alternativeName>
    <alternativeName>
        <fullName evidence="6">CL9</fullName>
    </alternativeName>
</protein>
<dbReference type="Pfam" id="PF01281">
    <property type="entry name" value="Ribosomal_L9_N"/>
    <property type="match status" value="1"/>
</dbReference>
<comment type="similarity">
    <text evidence="1">Belongs to the bacterial ribosomal protein bL9 family.</text>
</comment>
<evidence type="ECO:0000313" key="11">
    <source>
        <dbReference type="Proteomes" id="UP000824469"/>
    </source>
</evidence>
<dbReference type="PANTHER" id="PTHR21368">
    <property type="entry name" value="50S RIBOSOMAL PROTEIN L9"/>
    <property type="match status" value="1"/>
</dbReference>
<evidence type="ECO:0000256" key="5">
    <source>
        <dbReference type="ARBA" id="ARBA00023274"/>
    </source>
</evidence>
<dbReference type="InterPro" id="IPR036935">
    <property type="entry name" value="Ribosomal_bL9_N_sf"/>
</dbReference>
<gene>
    <name evidence="10" type="ORF">KI387_007720</name>
</gene>
<dbReference type="GO" id="GO:0006412">
    <property type="term" value="P:translation"/>
    <property type="evidence" value="ECO:0007669"/>
    <property type="project" value="InterPro"/>
</dbReference>
<dbReference type="SUPFAM" id="SSF55653">
    <property type="entry name" value="Ribosomal protein L9 C-domain"/>
    <property type="match status" value="1"/>
</dbReference>